<dbReference type="GO" id="GO:0010629">
    <property type="term" value="P:negative regulation of gene expression"/>
    <property type="evidence" value="ECO:0007669"/>
    <property type="project" value="UniProtKB-ARBA"/>
</dbReference>
<evidence type="ECO:0000313" key="10">
    <source>
        <dbReference type="Proteomes" id="UP001381693"/>
    </source>
</evidence>
<keyword evidence="10" id="KW-1185">Reference proteome</keyword>
<keyword evidence="6" id="KW-0539">Nucleus</keyword>
<feature type="region of interest" description="Disordered" evidence="7">
    <location>
        <begin position="1"/>
        <end position="46"/>
    </location>
</feature>
<feature type="compositionally biased region" description="Basic residues" evidence="7">
    <location>
        <begin position="147"/>
        <end position="160"/>
    </location>
</feature>
<dbReference type="GO" id="GO:0004527">
    <property type="term" value="F:exonuclease activity"/>
    <property type="evidence" value="ECO:0007669"/>
    <property type="project" value="UniProtKB-KW"/>
</dbReference>
<accession>A0AAN8WHF1</accession>
<dbReference type="EMBL" id="JAXCGZ010019327">
    <property type="protein sequence ID" value="KAK7066222.1"/>
    <property type="molecule type" value="Genomic_DNA"/>
</dbReference>
<evidence type="ECO:0000256" key="6">
    <source>
        <dbReference type="ARBA" id="ARBA00023242"/>
    </source>
</evidence>
<comment type="subcellular location">
    <subcellularLocation>
        <location evidence="1">Nucleus</location>
    </subcellularLocation>
</comment>
<sequence>DKKQSGDHGASKKSASKSSKKKAGDWKKNTSAPPFTHPELLTNLKGHSGSITSGSYSSNGKHFISAADAGSGRRFDPGGRGGGGSKGDYFRGSGYPFDNLMMSRMCKGGHGLEEVDSSSVSGSSQVATSNAASDTEDLLVSLTNSKMSRRQRKNKNKKMKNSSGFGSPGRCVSLSTKMLFSNIDKTEEELYNLFLPLCCVVEDRVLNGYPYVTNHGVHIFKTSGYSTLSAALNGCELVIAELNRMQHFDVQKKVDVDGASSDYSEPESIEDLNAGDSFHEDGQETSSGISSDSKENEIEGELKFNSDSHMNYYQRVSCRSGQTLVPKIQSDFAYKSQGIEKCKRCKQNFIVAENGNRSCEYHSKKLVLRRDGRLHYQCCNSMKGADGCTKATYHVFHHLRSGLNGPLDGFSCTKEGKPRIFGVDCEMVYTSKGFELARVTVVCISGTVVLDVYVKPEGTVFDYNTQFSGITANHLETALSFHETREKVLHLVTSNSILIGHSLEGDLAALRLVHRNVIDTALIFNVPQSSQGCSGSLPHKQSLKSLTKRHLGRDIQKGGSKGHDSMEDVTAALDLVLKDFVESRGKNAIKIAPLPPALKNM</sequence>
<feature type="non-terminal residue" evidence="9">
    <location>
        <position position="1"/>
    </location>
</feature>
<dbReference type="Proteomes" id="UP001381693">
    <property type="component" value="Unassembled WGS sequence"/>
</dbReference>
<evidence type="ECO:0000259" key="8">
    <source>
        <dbReference type="SMART" id="SM00479"/>
    </source>
</evidence>
<protein>
    <recommendedName>
        <fullName evidence="8">Exonuclease domain-containing protein</fullName>
    </recommendedName>
</protein>
<gene>
    <name evidence="9" type="ORF">SK128_027807</name>
</gene>
<keyword evidence="3" id="KW-0540">Nuclease</keyword>
<dbReference type="SMART" id="SM00479">
    <property type="entry name" value="EXOIII"/>
    <property type="match status" value="1"/>
</dbReference>
<dbReference type="Pfam" id="PF00929">
    <property type="entry name" value="RNase_T"/>
    <property type="match status" value="1"/>
</dbReference>
<organism evidence="9 10">
    <name type="scientific">Halocaridina rubra</name>
    <name type="common">Hawaiian red shrimp</name>
    <dbReference type="NCBI Taxonomy" id="373956"/>
    <lineage>
        <taxon>Eukaryota</taxon>
        <taxon>Metazoa</taxon>
        <taxon>Ecdysozoa</taxon>
        <taxon>Arthropoda</taxon>
        <taxon>Crustacea</taxon>
        <taxon>Multicrustacea</taxon>
        <taxon>Malacostraca</taxon>
        <taxon>Eumalacostraca</taxon>
        <taxon>Eucarida</taxon>
        <taxon>Decapoda</taxon>
        <taxon>Pleocyemata</taxon>
        <taxon>Caridea</taxon>
        <taxon>Atyoidea</taxon>
        <taxon>Atyidae</taxon>
        <taxon>Halocaridina</taxon>
    </lineage>
</organism>
<evidence type="ECO:0000256" key="4">
    <source>
        <dbReference type="ARBA" id="ARBA00022801"/>
    </source>
</evidence>
<dbReference type="PANTHER" id="PTHR12801">
    <property type="entry name" value="RNA EXONUCLEASE REXO1 / RECO3 FAMILY MEMBER-RELATED"/>
    <property type="match status" value="1"/>
</dbReference>
<dbReference type="SUPFAM" id="SSF53098">
    <property type="entry name" value="Ribonuclease H-like"/>
    <property type="match status" value="1"/>
</dbReference>
<feature type="region of interest" description="Disordered" evidence="7">
    <location>
        <begin position="258"/>
        <end position="296"/>
    </location>
</feature>
<feature type="region of interest" description="Disordered" evidence="7">
    <location>
        <begin position="67"/>
        <end position="89"/>
    </location>
</feature>
<dbReference type="PANTHER" id="PTHR12801:SF115">
    <property type="entry name" value="FI18136P1-RELATED"/>
    <property type="match status" value="1"/>
</dbReference>
<evidence type="ECO:0000256" key="7">
    <source>
        <dbReference type="SAM" id="MobiDB-lite"/>
    </source>
</evidence>
<dbReference type="InterPro" id="IPR047021">
    <property type="entry name" value="REXO1/3/4-like"/>
</dbReference>
<proteinExistence type="inferred from homology"/>
<comment type="similarity">
    <text evidence="2">Belongs to the REXO1/REXO3 family.</text>
</comment>
<evidence type="ECO:0000256" key="5">
    <source>
        <dbReference type="ARBA" id="ARBA00022839"/>
    </source>
</evidence>
<dbReference type="InterPro" id="IPR034922">
    <property type="entry name" value="REX1-like_exo"/>
</dbReference>
<dbReference type="Gene3D" id="3.30.420.10">
    <property type="entry name" value="Ribonuclease H-like superfamily/Ribonuclease H"/>
    <property type="match status" value="1"/>
</dbReference>
<evidence type="ECO:0000256" key="2">
    <source>
        <dbReference type="ARBA" id="ARBA00006357"/>
    </source>
</evidence>
<dbReference type="AlphaFoldDB" id="A0AAN8WHF1"/>
<dbReference type="CDD" id="cd06145">
    <property type="entry name" value="REX1_like"/>
    <property type="match status" value="1"/>
</dbReference>
<dbReference type="InterPro" id="IPR012337">
    <property type="entry name" value="RNaseH-like_sf"/>
</dbReference>
<evidence type="ECO:0000313" key="9">
    <source>
        <dbReference type="EMBL" id="KAK7066222.1"/>
    </source>
</evidence>
<keyword evidence="4" id="KW-0378">Hydrolase</keyword>
<dbReference type="GO" id="GO:0005634">
    <property type="term" value="C:nucleus"/>
    <property type="evidence" value="ECO:0007669"/>
    <property type="project" value="UniProtKB-SubCell"/>
</dbReference>
<feature type="region of interest" description="Disordered" evidence="7">
    <location>
        <begin position="112"/>
        <end position="167"/>
    </location>
</feature>
<feature type="compositionally biased region" description="Basic and acidic residues" evidence="7">
    <location>
        <begin position="1"/>
        <end position="10"/>
    </location>
</feature>
<feature type="domain" description="Exonuclease" evidence="8">
    <location>
        <begin position="419"/>
        <end position="586"/>
    </location>
</feature>
<dbReference type="FunFam" id="3.30.420.10:FF:000031">
    <property type="entry name" value="RNA exonuclease 1"/>
    <property type="match status" value="1"/>
</dbReference>
<dbReference type="InterPro" id="IPR036397">
    <property type="entry name" value="RNaseH_sf"/>
</dbReference>
<comment type="caution">
    <text evidence="9">The sequence shown here is derived from an EMBL/GenBank/DDBJ whole genome shotgun (WGS) entry which is preliminary data.</text>
</comment>
<feature type="compositionally biased region" description="Low complexity" evidence="7">
    <location>
        <begin position="117"/>
        <end position="129"/>
    </location>
</feature>
<dbReference type="InterPro" id="IPR013520">
    <property type="entry name" value="Ribonucl_H"/>
</dbReference>
<reference evidence="9 10" key="1">
    <citation type="submission" date="2023-11" db="EMBL/GenBank/DDBJ databases">
        <title>Halocaridina rubra genome assembly.</title>
        <authorList>
            <person name="Smith C."/>
        </authorList>
    </citation>
    <scope>NUCLEOTIDE SEQUENCE [LARGE SCALE GENOMIC DNA]</scope>
    <source>
        <strain evidence="9">EP-1</strain>
        <tissue evidence="9">Whole</tissue>
    </source>
</reference>
<evidence type="ECO:0000256" key="1">
    <source>
        <dbReference type="ARBA" id="ARBA00004123"/>
    </source>
</evidence>
<dbReference type="GO" id="GO:0003676">
    <property type="term" value="F:nucleic acid binding"/>
    <property type="evidence" value="ECO:0007669"/>
    <property type="project" value="InterPro"/>
</dbReference>
<keyword evidence="5" id="KW-0269">Exonuclease</keyword>
<name>A0AAN8WHF1_HALRR</name>
<evidence type="ECO:0000256" key="3">
    <source>
        <dbReference type="ARBA" id="ARBA00022722"/>
    </source>
</evidence>